<feature type="domain" description="Helicase ATP-binding" evidence="16">
    <location>
        <begin position="567"/>
        <end position="739"/>
    </location>
</feature>
<dbReference type="PROSITE" id="PS51195">
    <property type="entry name" value="Q_MOTIF"/>
    <property type="match status" value="1"/>
</dbReference>
<feature type="short sequence motif" description="Q motif" evidence="14">
    <location>
        <begin position="536"/>
        <end position="564"/>
    </location>
</feature>
<evidence type="ECO:0000256" key="4">
    <source>
        <dbReference type="ARBA" id="ARBA00012552"/>
    </source>
</evidence>
<keyword evidence="9" id="KW-0347">Helicase</keyword>
<evidence type="ECO:0000256" key="6">
    <source>
        <dbReference type="ARBA" id="ARBA00022552"/>
    </source>
</evidence>
<dbReference type="GO" id="GO:0006364">
    <property type="term" value="P:rRNA processing"/>
    <property type="evidence" value="ECO:0007669"/>
    <property type="project" value="UniProtKB-KW"/>
</dbReference>
<evidence type="ECO:0000313" key="19">
    <source>
        <dbReference type="EMBL" id="OAR00571.1"/>
    </source>
</evidence>
<evidence type="ECO:0000313" key="20">
    <source>
        <dbReference type="Proteomes" id="UP000243081"/>
    </source>
</evidence>
<comment type="caution">
    <text evidence="19">The sequence shown here is derived from an EMBL/GenBank/DDBJ whole genome shotgun (WGS) entry which is preliminary data.</text>
</comment>
<feature type="domain" description="Helicase C-terminal" evidence="17">
    <location>
        <begin position="785"/>
        <end position="945"/>
    </location>
</feature>
<gene>
    <name evidence="19" type="ORF">LLEC1_00352</name>
</gene>
<dbReference type="GO" id="GO:0003724">
    <property type="term" value="F:RNA helicase activity"/>
    <property type="evidence" value="ECO:0007669"/>
    <property type="project" value="UniProtKB-EC"/>
</dbReference>
<dbReference type="InterPro" id="IPR033517">
    <property type="entry name" value="DDX54/DBP10_DEAD-box_helicase"/>
</dbReference>
<feature type="region of interest" description="Disordered" evidence="15">
    <location>
        <begin position="1177"/>
        <end position="1217"/>
    </location>
</feature>
<dbReference type="FunFam" id="3.40.50.300:FF:000865">
    <property type="entry name" value="ATP-dependent RNA helicase DDX54"/>
    <property type="match status" value="1"/>
</dbReference>
<dbReference type="GO" id="GO:0016887">
    <property type="term" value="F:ATP hydrolysis activity"/>
    <property type="evidence" value="ECO:0007669"/>
    <property type="project" value="RHEA"/>
</dbReference>
<dbReference type="SMART" id="SM00490">
    <property type="entry name" value="HELICc"/>
    <property type="match status" value="1"/>
</dbReference>
<evidence type="ECO:0000259" key="17">
    <source>
        <dbReference type="PROSITE" id="PS51194"/>
    </source>
</evidence>
<dbReference type="InterPro" id="IPR011545">
    <property type="entry name" value="DEAD/DEAH_box_helicase_dom"/>
</dbReference>
<keyword evidence="8" id="KW-0378">Hydrolase</keyword>
<feature type="compositionally biased region" description="Basic residues" evidence="15">
    <location>
        <begin position="1330"/>
        <end position="1342"/>
    </location>
</feature>
<dbReference type="InterPro" id="IPR000629">
    <property type="entry name" value="RNA-helicase_DEAD-box_CS"/>
</dbReference>
<comment type="similarity">
    <text evidence="3">Belongs to the DEAD box helicase family. DDX54/DBP10 subfamily.</text>
</comment>
<dbReference type="SUPFAM" id="SSF52540">
    <property type="entry name" value="P-loop containing nucleoside triphosphate hydrolases"/>
    <property type="match status" value="2"/>
</dbReference>
<dbReference type="InterPro" id="IPR014001">
    <property type="entry name" value="Helicase_ATP-bd"/>
</dbReference>
<reference evidence="19 20" key="1">
    <citation type="submission" date="2016-03" db="EMBL/GenBank/DDBJ databases">
        <title>Fine-scale spatial genetic structure of a fungal parasite of coffee scale insects.</title>
        <authorList>
            <person name="Jackson D."/>
            <person name="Zemenick K.A."/>
            <person name="Malloure B."/>
            <person name="Quandt C.A."/>
            <person name="James T.Y."/>
        </authorList>
    </citation>
    <scope>NUCLEOTIDE SEQUENCE [LARGE SCALE GENOMIC DNA]</scope>
    <source>
        <strain evidence="19 20">UM487</strain>
    </source>
</reference>
<dbReference type="EMBL" id="LUKN01001643">
    <property type="protein sequence ID" value="OAR00571.1"/>
    <property type="molecule type" value="Genomic_DNA"/>
</dbReference>
<evidence type="ECO:0000256" key="7">
    <source>
        <dbReference type="ARBA" id="ARBA00022741"/>
    </source>
</evidence>
<feature type="compositionally biased region" description="Basic and acidic residues" evidence="15">
    <location>
        <begin position="1271"/>
        <end position="1329"/>
    </location>
</feature>
<dbReference type="GO" id="GO:0005730">
    <property type="term" value="C:nucleolus"/>
    <property type="evidence" value="ECO:0007669"/>
    <property type="project" value="UniProtKB-SubCell"/>
</dbReference>
<keyword evidence="20" id="KW-1185">Reference proteome</keyword>
<evidence type="ECO:0000259" key="16">
    <source>
        <dbReference type="PROSITE" id="PS51192"/>
    </source>
</evidence>
<dbReference type="InterPro" id="IPR012541">
    <property type="entry name" value="DBP10_C"/>
</dbReference>
<feature type="compositionally biased region" description="Acidic residues" evidence="15">
    <location>
        <begin position="1088"/>
        <end position="1100"/>
    </location>
</feature>
<dbReference type="EC" id="3.6.4.13" evidence="4"/>
<accession>A0A179IG09</accession>
<dbReference type="Pfam" id="PF00270">
    <property type="entry name" value="DEAD"/>
    <property type="match status" value="1"/>
</dbReference>
<dbReference type="PROSITE" id="PS00039">
    <property type="entry name" value="DEAD_ATP_HELICASE"/>
    <property type="match status" value="1"/>
</dbReference>
<dbReference type="GO" id="GO:0003723">
    <property type="term" value="F:RNA binding"/>
    <property type="evidence" value="ECO:0007669"/>
    <property type="project" value="UniProtKB-KW"/>
</dbReference>
<feature type="region of interest" description="Disordered" evidence="15">
    <location>
        <begin position="1239"/>
        <end position="1342"/>
    </location>
</feature>
<name>A0A179IG09_CORDF</name>
<evidence type="ECO:0000256" key="2">
    <source>
        <dbReference type="ARBA" id="ARBA00004604"/>
    </source>
</evidence>
<comment type="subcellular location">
    <subcellularLocation>
        <location evidence="2">Nucleus</location>
        <location evidence="2">Nucleolus</location>
    </subcellularLocation>
</comment>
<feature type="compositionally biased region" description="Basic and acidic residues" evidence="15">
    <location>
        <begin position="781"/>
        <end position="790"/>
    </location>
</feature>
<keyword evidence="12" id="KW-0539">Nucleus</keyword>
<evidence type="ECO:0000256" key="9">
    <source>
        <dbReference type="ARBA" id="ARBA00022806"/>
    </source>
</evidence>
<dbReference type="PANTHER" id="PTHR47959">
    <property type="entry name" value="ATP-DEPENDENT RNA HELICASE RHLE-RELATED"/>
    <property type="match status" value="1"/>
</dbReference>
<proteinExistence type="inferred from homology"/>
<dbReference type="SMART" id="SM00487">
    <property type="entry name" value="DEXDc"/>
    <property type="match status" value="1"/>
</dbReference>
<keyword evidence="5" id="KW-0690">Ribosome biogenesis</keyword>
<comment type="function">
    <text evidence="1">ATP-binding RNA helicase involved in the biogenesis of 60S ribosomal subunits and is required for the normal formation of 25S and 5.8S rRNAs.</text>
</comment>
<dbReference type="OMA" id="HHAEFLY"/>
<dbReference type="Pfam" id="PF08147">
    <property type="entry name" value="DBP10CT"/>
    <property type="match status" value="1"/>
</dbReference>
<feature type="region of interest" description="Disordered" evidence="15">
    <location>
        <begin position="781"/>
        <end position="806"/>
    </location>
</feature>
<dbReference type="SMART" id="SM01123">
    <property type="entry name" value="DBP10CT"/>
    <property type="match status" value="1"/>
</dbReference>
<evidence type="ECO:0000259" key="18">
    <source>
        <dbReference type="PROSITE" id="PS51195"/>
    </source>
</evidence>
<dbReference type="GO" id="GO:0005524">
    <property type="term" value="F:ATP binding"/>
    <property type="evidence" value="ECO:0007669"/>
    <property type="project" value="UniProtKB-KW"/>
</dbReference>
<evidence type="ECO:0000256" key="13">
    <source>
        <dbReference type="ARBA" id="ARBA00047984"/>
    </source>
</evidence>
<evidence type="ECO:0000256" key="3">
    <source>
        <dbReference type="ARBA" id="ARBA00010379"/>
    </source>
</evidence>
<keyword evidence="7" id="KW-0547">Nucleotide-binding</keyword>
<evidence type="ECO:0000256" key="10">
    <source>
        <dbReference type="ARBA" id="ARBA00022840"/>
    </source>
</evidence>
<evidence type="ECO:0000256" key="11">
    <source>
        <dbReference type="ARBA" id="ARBA00022884"/>
    </source>
</evidence>
<dbReference type="CDD" id="cd18787">
    <property type="entry name" value="SF2_C_DEAD"/>
    <property type="match status" value="1"/>
</dbReference>
<dbReference type="Proteomes" id="UP000243081">
    <property type="component" value="Unassembled WGS sequence"/>
</dbReference>
<comment type="catalytic activity">
    <reaction evidence="13">
        <text>ATP + H2O = ADP + phosphate + H(+)</text>
        <dbReference type="Rhea" id="RHEA:13065"/>
        <dbReference type="ChEBI" id="CHEBI:15377"/>
        <dbReference type="ChEBI" id="CHEBI:15378"/>
        <dbReference type="ChEBI" id="CHEBI:30616"/>
        <dbReference type="ChEBI" id="CHEBI:43474"/>
        <dbReference type="ChEBI" id="CHEBI:456216"/>
        <dbReference type="EC" id="3.6.4.13"/>
    </reaction>
</comment>
<dbReference type="PROSITE" id="PS51192">
    <property type="entry name" value="HELICASE_ATP_BIND_1"/>
    <property type="match status" value="1"/>
</dbReference>
<evidence type="ECO:0000256" key="5">
    <source>
        <dbReference type="ARBA" id="ARBA00022517"/>
    </source>
</evidence>
<organism evidence="19 20">
    <name type="scientific">Cordyceps confragosa</name>
    <name type="common">Lecanicillium lecanii</name>
    <dbReference type="NCBI Taxonomy" id="2714763"/>
    <lineage>
        <taxon>Eukaryota</taxon>
        <taxon>Fungi</taxon>
        <taxon>Dikarya</taxon>
        <taxon>Ascomycota</taxon>
        <taxon>Pezizomycotina</taxon>
        <taxon>Sordariomycetes</taxon>
        <taxon>Hypocreomycetidae</taxon>
        <taxon>Hypocreales</taxon>
        <taxon>Cordycipitaceae</taxon>
        <taxon>Akanthomyces</taxon>
    </lineage>
</organism>
<dbReference type="InterPro" id="IPR050079">
    <property type="entry name" value="DEAD_box_RNA_helicase"/>
</dbReference>
<evidence type="ECO:0000256" key="15">
    <source>
        <dbReference type="SAM" id="MobiDB-lite"/>
    </source>
</evidence>
<evidence type="ECO:0000256" key="12">
    <source>
        <dbReference type="ARBA" id="ARBA00023242"/>
    </source>
</evidence>
<keyword evidence="6" id="KW-0698">rRNA processing</keyword>
<evidence type="ECO:0000256" key="8">
    <source>
        <dbReference type="ARBA" id="ARBA00022801"/>
    </source>
</evidence>
<dbReference type="InterPro" id="IPR001650">
    <property type="entry name" value="Helicase_C-like"/>
</dbReference>
<protein>
    <recommendedName>
        <fullName evidence="4">RNA helicase</fullName>
        <ecNumber evidence="4">3.6.4.13</ecNumber>
    </recommendedName>
</protein>
<evidence type="ECO:0000256" key="1">
    <source>
        <dbReference type="ARBA" id="ARBA00003706"/>
    </source>
</evidence>
<dbReference type="InterPro" id="IPR027417">
    <property type="entry name" value="P-loop_NTPase"/>
</dbReference>
<dbReference type="InterPro" id="IPR014014">
    <property type="entry name" value="RNA_helicase_DEAD_Q_motif"/>
</dbReference>
<dbReference type="CDD" id="cd17959">
    <property type="entry name" value="DEADc_DDX54"/>
    <property type="match status" value="1"/>
</dbReference>
<dbReference type="GO" id="GO:0005829">
    <property type="term" value="C:cytosol"/>
    <property type="evidence" value="ECO:0007669"/>
    <property type="project" value="TreeGrafter"/>
</dbReference>
<keyword evidence="10" id="KW-0067">ATP-binding</keyword>
<evidence type="ECO:0000256" key="14">
    <source>
        <dbReference type="PROSITE-ProRule" id="PRU00552"/>
    </source>
</evidence>
<dbReference type="Gene3D" id="3.40.50.300">
    <property type="entry name" value="P-loop containing nucleotide triphosphate hydrolases"/>
    <property type="match status" value="2"/>
</dbReference>
<dbReference type="Pfam" id="PF00271">
    <property type="entry name" value="Helicase_C"/>
    <property type="match status" value="1"/>
</dbReference>
<keyword evidence="11" id="KW-0694">RNA-binding</keyword>
<dbReference type="OrthoDB" id="10261375at2759"/>
<feature type="domain" description="DEAD-box RNA helicase Q" evidence="18">
    <location>
        <begin position="536"/>
        <end position="564"/>
    </location>
</feature>
<dbReference type="PROSITE" id="PS51194">
    <property type="entry name" value="HELICASE_CTER"/>
    <property type="match status" value="1"/>
</dbReference>
<feature type="region of interest" description="Disordered" evidence="15">
    <location>
        <begin position="1088"/>
        <end position="1130"/>
    </location>
</feature>
<dbReference type="PANTHER" id="PTHR47959:SF8">
    <property type="entry name" value="RNA HELICASE"/>
    <property type="match status" value="1"/>
</dbReference>
<sequence length="1342" mass="148973">MHPWRHSDPLYLPYRGKVTDPLLLSQQLDLPMIRRLPLELIGIIVDFTGPSLIWRYRTVIERANSLQRASNTKVHTLGLCDIQHWRRHGELVVGGEPPTDSCYTFITIDSSGIKEISRVVDRKEMHKTASTSSQLFIVEMSATLGDIVAHIQATPITFVNCPLLPDLYRGAVQASTECEAASRKAKAKSVQPFGRLSFIDTASCFGLTFFLYNHRILAVHSHTSAAPTVYETSLRITIGFRQSAIWFYLALPPEEEIIALGGSAINTSNTDASAAKSLFLAQTSARPLLIHDAVSGLIYLFAENLGNTTNELRARTSILDGACAAQVSLEQVMSAETFIDCRTRHCQGIYFHYKDGKTMTVGQCRLGLDEVKSVQHPVRICYTTVDHILTVEFTTSDLHSHASKAPDIGWTCHEMTGTLEFWFNRADARSTIIFFDSNLASSSYADPADMSRRAVSPTASEPEMDIFGSIYPGDDTNGKQKGAADAGADADFDFDGLINGLDQDDDDDDEAFIALKQAASFKKSSNLKGRTVKKGGGFQAMGLNANLLKAIARKGFSVPTPIQRKTIPLVLDRKDVVGMARTGSGKTAAFVIPMIERLRAHSAQFGARALIMSPSRELAIQTLKVVKEMARGTDLKAVLLVGGDSLEEQFGSMAANPDIVIATPGRFLHLKVEMSLDIRSIKYVVFDEADRLFEMGFAAQLTEILHALPLSRQTLLFSATLPTSLVEFARAGLQDPSLVRLDADTKVSPDLESAYFSIKGDEKEGSLLHILHDIIKVPVGKPEEANEEKGSKKRKRGPDGPARPTEHSTIVFTATKHHVEYIANLLQWAGFAVSHAYGALDQTARRIQVEDFRHGKTNILVVTDVAARGIDIPVLANVINYDFPSQPKIFVHRVGRTARAGQRGWSYSLVRDTDAPYLLDLQLFLGKQLVIGQEKPNPSYAEDVVVGSLVRNTLEEHVEWFNRVIHDNDDINGLQKVSVKAERLYLKTRNSASSQSAKRAREVVASGAWVQLHPLFGKDVNNDEKARAEMMAKISGFRPNETIFEIGRSDKASNEAADVMKQLRKRITPRRQQKAEVEEVMDEDEIDVPAMDDSDDGMDDDAGHDAMEEDDDDGLEVTISNNGKSKKDRDDWRDSEIFMSYTPRTTNAAEERGYGVHSGGAGSSFIEAARDVTMDLGGDESSKSFGEANRQRLRWDKKSKKYVSRQNDEDGSKGAKMVTGESGVKIAASFQSGRYDKWRKANRMGRTQRVGEDEKASAASLLPQGVRYRHKLEQAPKAADKYRDDFKMRKKRVDEAREKRVGRFRDGAGSKKEIKGVHDIRKAREEKQKRKEKNARPMRKRS</sequence>